<sequence>MASSVTGSNLNAWVNAFQKAVLQAYKMIGSQRIRNIENEIYNMERKCVLKTDADIDAYNIRVERLMNQISRINACFSACDEKSGGRGICALFHGHYVSTDGLITLLNNANNYPINLYYEMSVGGEFKLNAKKEGFDIIYDNCLLNNQLFSTIENEHIKNELACMRAMIIVEFVKNNM</sequence>
<protein>
    <submittedName>
        <fullName evidence="1">Uncharacterized protein</fullName>
    </submittedName>
</protein>
<accession>A0A6C0I1W2</accession>
<reference evidence="1" key="1">
    <citation type="journal article" date="2020" name="Nature">
        <title>Giant virus diversity and host interactions through global metagenomics.</title>
        <authorList>
            <person name="Schulz F."/>
            <person name="Roux S."/>
            <person name="Paez-Espino D."/>
            <person name="Jungbluth S."/>
            <person name="Walsh D.A."/>
            <person name="Denef V.J."/>
            <person name="McMahon K.D."/>
            <person name="Konstantinidis K.T."/>
            <person name="Eloe-Fadrosh E.A."/>
            <person name="Kyrpides N.C."/>
            <person name="Woyke T."/>
        </authorList>
    </citation>
    <scope>NUCLEOTIDE SEQUENCE</scope>
    <source>
        <strain evidence="1">GVMAG-M-3300023184-18</strain>
    </source>
</reference>
<proteinExistence type="predicted"/>
<dbReference type="AlphaFoldDB" id="A0A6C0I1W2"/>
<organism evidence="1">
    <name type="scientific">viral metagenome</name>
    <dbReference type="NCBI Taxonomy" id="1070528"/>
    <lineage>
        <taxon>unclassified sequences</taxon>
        <taxon>metagenomes</taxon>
        <taxon>organismal metagenomes</taxon>
    </lineage>
</organism>
<evidence type="ECO:0000313" key="1">
    <source>
        <dbReference type="EMBL" id="QHT86988.1"/>
    </source>
</evidence>
<dbReference type="EMBL" id="MN740079">
    <property type="protein sequence ID" value="QHT86988.1"/>
    <property type="molecule type" value="Genomic_DNA"/>
</dbReference>
<name>A0A6C0I1W2_9ZZZZ</name>